<sequence>MSKLTDIADEFGLSVELICEATGRSRPDLQRILEPDSIIYPGELKELLTELLMMSYDICEAEIERAKADNRRRKKYLETMAKRQGIHLGYNEDPFEF</sequence>
<dbReference type="EMBL" id="WQPS01000007">
    <property type="protein sequence ID" value="MBT9809567.1"/>
    <property type="molecule type" value="Genomic_DNA"/>
</dbReference>
<dbReference type="Proteomes" id="UP000708338">
    <property type="component" value="Unassembled WGS sequence"/>
</dbReference>
<comment type="caution">
    <text evidence="1">The sequence shown here is derived from an EMBL/GenBank/DDBJ whole genome shotgun (WGS) entry which is preliminary data.</text>
</comment>
<evidence type="ECO:0000313" key="1">
    <source>
        <dbReference type="EMBL" id="MBT9809567.1"/>
    </source>
</evidence>
<reference evidence="1" key="1">
    <citation type="journal article" date="2021" name="Gut Microbes">
        <title>A synthetic consortium of 100 gut commensals modulates the composition and function in a colon model of the microbiome of elderly subjects.</title>
        <authorList>
            <person name="Perez M."/>
            <person name="Ntemiri A."/>
            <person name="Tan H."/>
            <person name="Harris H.M.B."/>
            <person name="Roager H.M."/>
            <person name="Ribiere C."/>
            <person name="O'Toole P.W."/>
        </authorList>
    </citation>
    <scope>NUCLEOTIDE SEQUENCE</scope>
    <source>
        <strain evidence="1">MCC335</strain>
    </source>
</reference>
<gene>
    <name evidence="1" type="ORF">GPL26_07900</name>
</gene>
<dbReference type="AlphaFoldDB" id="A0AA41FDE3"/>
<accession>A0AA41FDE3</accession>
<protein>
    <submittedName>
        <fullName evidence="1">Uncharacterized protein</fullName>
    </submittedName>
</protein>
<evidence type="ECO:0000313" key="2">
    <source>
        <dbReference type="Proteomes" id="UP000708338"/>
    </source>
</evidence>
<dbReference type="RefSeq" id="WP_215630028.1">
    <property type="nucleotide sequence ID" value="NZ_WQPS01000007.1"/>
</dbReference>
<organism evidence="1 2">
    <name type="scientific">Enterocloster citroniae</name>
    <dbReference type="NCBI Taxonomy" id="358743"/>
    <lineage>
        <taxon>Bacteria</taxon>
        <taxon>Bacillati</taxon>
        <taxon>Bacillota</taxon>
        <taxon>Clostridia</taxon>
        <taxon>Lachnospirales</taxon>
        <taxon>Lachnospiraceae</taxon>
        <taxon>Enterocloster</taxon>
    </lineage>
</organism>
<proteinExistence type="predicted"/>
<name>A0AA41FDE3_9FIRM</name>